<keyword evidence="6" id="KW-1185">Reference proteome</keyword>
<dbReference type="Pfam" id="PF00936">
    <property type="entry name" value="BMC"/>
    <property type="match status" value="1"/>
</dbReference>
<keyword evidence="2" id="KW-1283">Bacterial microcompartment</keyword>
<organism evidence="5 6">
    <name type="scientific">Cohnella endophytica</name>
    <dbReference type="NCBI Taxonomy" id="2419778"/>
    <lineage>
        <taxon>Bacteria</taxon>
        <taxon>Bacillati</taxon>
        <taxon>Bacillota</taxon>
        <taxon>Bacilli</taxon>
        <taxon>Bacillales</taxon>
        <taxon>Paenibacillaceae</taxon>
        <taxon>Cohnella</taxon>
    </lineage>
</organism>
<accession>A0A494Y2H7</accession>
<dbReference type="AlphaFoldDB" id="A0A494Y2H7"/>
<evidence type="ECO:0000256" key="1">
    <source>
        <dbReference type="ARBA" id="ARBA00024322"/>
    </source>
</evidence>
<evidence type="ECO:0000256" key="2">
    <source>
        <dbReference type="ARBA" id="ARBA00024446"/>
    </source>
</evidence>
<evidence type="ECO:0000313" key="6">
    <source>
        <dbReference type="Proteomes" id="UP000282076"/>
    </source>
</evidence>
<feature type="domain" description="BMC" evidence="4">
    <location>
        <begin position="7"/>
        <end position="91"/>
    </location>
</feature>
<gene>
    <name evidence="5" type="ORF">D7Z26_11795</name>
</gene>
<proteinExistence type="inferred from homology"/>
<dbReference type="PROSITE" id="PS51930">
    <property type="entry name" value="BMC_2"/>
    <property type="match status" value="1"/>
</dbReference>
<dbReference type="InterPro" id="IPR050575">
    <property type="entry name" value="BMC_shell"/>
</dbReference>
<dbReference type="PANTHER" id="PTHR33941">
    <property type="entry name" value="PROPANEDIOL UTILIZATION PROTEIN PDUA"/>
    <property type="match status" value="1"/>
</dbReference>
<name>A0A494Y2H7_9BACL</name>
<comment type="subcellular location">
    <subcellularLocation>
        <location evidence="1">Bacterial microcompartment</location>
    </subcellularLocation>
</comment>
<dbReference type="InterPro" id="IPR000249">
    <property type="entry name" value="BMC_dom"/>
</dbReference>
<comment type="similarity">
    <text evidence="3">Belongs to the bacterial microcompartments protein family.</text>
</comment>
<dbReference type="OrthoDB" id="2878498at2"/>
<evidence type="ECO:0000259" key="4">
    <source>
        <dbReference type="PROSITE" id="PS51930"/>
    </source>
</evidence>
<dbReference type="SMART" id="SM00877">
    <property type="entry name" value="BMC"/>
    <property type="match status" value="1"/>
</dbReference>
<dbReference type="InterPro" id="IPR044872">
    <property type="entry name" value="CcmK/CsoS1_BMC"/>
</dbReference>
<evidence type="ECO:0000256" key="3">
    <source>
        <dbReference type="PROSITE-ProRule" id="PRU01278"/>
    </source>
</evidence>
<dbReference type="Proteomes" id="UP000282076">
    <property type="component" value="Unassembled WGS sequence"/>
</dbReference>
<dbReference type="EMBL" id="RBZM01000005">
    <property type="protein sequence ID" value="RKP54066.1"/>
    <property type="molecule type" value="Genomic_DNA"/>
</dbReference>
<dbReference type="Gene3D" id="3.30.70.1710">
    <property type="match status" value="1"/>
</dbReference>
<dbReference type="SUPFAM" id="SSF143414">
    <property type="entry name" value="CcmK-like"/>
    <property type="match status" value="1"/>
</dbReference>
<comment type="caution">
    <text evidence="5">The sequence shown here is derived from an EMBL/GenBank/DDBJ whole genome shotgun (WGS) entry which is preliminary data.</text>
</comment>
<reference evidence="5 6" key="1">
    <citation type="submission" date="2018-10" db="EMBL/GenBank/DDBJ databases">
        <title>Cohnella sp. M2MS4P-1, whole genome shotgun sequence.</title>
        <authorList>
            <person name="Tuo L."/>
        </authorList>
    </citation>
    <scope>NUCLEOTIDE SEQUENCE [LARGE SCALE GENOMIC DNA]</scope>
    <source>
        <strain evidence="5 6">M2MS4P-1</strain>
    </source>
</reference>
<dbReference type="CDD" id="cd07045">
    <property type="entry name" value="BMC_CcmK_like"/>
    <property type="match status" value="1"/>
</dbReference>
<protein>
    <submittedName>
        <fullName evidence="5">BMC domain-containing protein</fullName>
    </submittedName>
</protein>
<dbReference type="InterPro" id="IPR037233">
    <property type="entry name" value="CcmK-like_sf"/>
</dbReference>
<dbReference type="RefSeq" id="WP_120977116.1">
    <property type="nucleotide sequence ID" value="NZ_RBZM01000005.1"/>
</dbReference>
<evidence type="ECO:0000313" key="5">
    <source>
        <dbReference type="EMBL" id="RKP54066.1"/>
    </source>
</evidence>
<sequence>MADPTKALGMIETRGIPALFAAADAAAKTADVQVTAYEKADAGIVTIYVLGDVSSVKTAVEAGAEAAKKVGILLATHVIARPDASVYAMVRSKLPKPTTDNSFEEKIQITLENGPNEPELAELGKRTVSQLRVLARQIPDFPLSAKEIGTAKKALLLKLLTERDNEERGGVVE</sequence>
<dbReference type="PANTHER" id="PTHR33941:SF11">
    <property type="entry name" value="BACTERIAL MICROCOMPARTMENT SHELL PROTEIN PDUJ"/>
    <property type="match status" value="1"/>
</dbReference>
<dbReference type="GO" id="GO:0031469">
    <property type="term" value="C:bacterial microcompartment"/>
    <property type="evidence" value="ECO:0007669"/>
    <property type="project" value="UniProtKB-SubCell"/>
</dbReference>